<sequence length="150" mass="15477">MQLRAPDPLTGARAVHPTPAAPADAGPRGRGLAVLLGVAGVGHLLRPTVFDPIVPRSLPGPARAWTLGSGLVELAVAAALLRPASRRRGGLAAAALLLAVWPANVVHARDAWTRRGRGRAARVEAALTLLRLPLQVPLVRAALRVAGAAR</sequence>
<organism evidence="2 3">
    <name type="scientific">Kineococcus gynurae</name>
    <dbReference type="NCBI Taxonomy" id="452979"/>
    <lineage>
        <taxon>Bacteria</taxon>
        <taxon>Bacillati</taxon>
        <taxon>Actinomycetota</taxon>
        <taxon>Actinomycetes</taxon>
        <taxon>Kineosporiales</taxon>
        <taxon>Kineosporiaceae</taxon>
        <taxon>Kineococcus</taxon>
    </lineage>
</organism>
<keyword evidence="3" id="KW-1185">Reference proteome</keyword>
<reference evidence="2 3" key="1">
    <citation type="submission" date="2024-09" db="EMBL/GenBank/DDBJ databases">
        <authorList>
            <person name="Sun Q."/>
            <person name="Mori K."/>
        </authorList>
    </citation>
    <scope>NUCLEOTIDE SEQUENCE [LARGE SCALE GENOMIC DNA]</scope>
    <source>
        <strain evidence="2 3">TISTR 1856</strain>
    </source>
</reference>
<comment type="caution">
    <text evidence="2">The sequence shown here is derived from an EMBL/GenBank/DDBJ whole genome shotgun (WGS) entry which is preliminary data.</text>
</comment>
<dbReference type="PANTHER" id="PTHR36974">
    <property type="entry name" value="MEMBRANE PROTEIN-RELATED"/>
    <property type="match status" value="1"/>
</dbReference>
<evidence type="ECO:0008006" key="4">
    <source>
        <dbReference type="Google" id="ProtNLM"/>
    </source>
</evidence>
<gene>
    <name evidence="2" type="ORF">ACFFVI_13035</name>
</gene>
<dbReference type="PANTHER" id="PTHR36974:SF1">
    <property type="entry name" value="DOXX FAMILY MEMBRANE PROTEIN"/>
    <property type="match status" value="1"/>
</dbReference>
<evidence type="ECO:0000313" key="2">
    <source>
        <dbReference type="EMBL" id="MFB9377889.1"/>
    </source>
</evidence>
<dbReference type="EMBL" id="JBHMDM010000007">
    <property type="protein sequence ID" value="MFB9377889.1"/>
    <property type="molecule type" value="Genomic_DNA"/>
</dbReference>
<name>A0ABV5LV12_9ACTN</name>
<dbReference type="Proteomes" id="UP001589748">
    <property type="component" value="Unassembled WGS sequence"/>
</dbReference>
<dbReference type="RefSeq" id="WP_380137728.1">
    <property type="nucleotide sequence ID" value="NZ_JBHLUI010000008.1"/>
</dbReference>
<protein>
    <recommendedName>
        <fullName evidence="4">DoxX-like protein</fullName>
    </recommendedName>
</protein>
<feature type="region of interest" description="Disordered" evidence="1">
    <location>
        <begin position="1"/>
        <end position="26"/>
    </location>
</feature>
<evidence type="ECO:0000313" key="3">
    <source>
        <dbReference type="Proteomes" id="UP001589748"/>
    </source>
</evidence>
<proteinExistence type="predicted"/>
<evidence type="ECO:0000256" key="1">
    <source>
        <dbReference type="SAM" id="MobiDB-lite"/>
    </source>
</evidence>
<accession>A0ABV5LV12</accession>